<dbReference type="Gene3D" id="3.10.20.90">
    <property type="entry name" value="Phosphatidylinositol 3-kinase Catalytic Subunit, Chain A, domain 1"/>
    <property type="match status" value="1"/>
</dbReference>
<dbReference type="InterPro" id="IPR006553">
    <property type="entry name" value="Leu-rich_rpt_Cys-con_subtyp"/>
</dbReference>
<dbReference type="InterPro" id="IPR011011">
    <property type="entry name" value="Znf_FYVE_PHD"/>
</dbReference>
<dbReference type="AlphaFoldDB" id="A0AAU9K8G7"/>
<dbReference type="PANTHER" id="PTHR39490">
    <property type="entry name" value="ARRESTIN DOMAIN-CONTAINING PROTEIN D"/>
    <property type="match status" value="1"/>
</dbReference>
<dbReference type="PROSITE" id="PS50181">
    <property type="entry name" value="FBOX"/>
    <property type="match status" value="1"/>
</dbReference>
<dbReference type="GO" id="GO:0008270">
    <property type="term" value="F:zinc ion binding"/>
    <property type="evidence" value="ECO:0007669"/>
    <property type="project" value="UniProtKB-KW"/>
</dbReference>
<dbReference type="InterPro" id="IPR013083">
    <property type="entry name" value="Znf_RING/FYVE/PHD"/>
</dbReference>
<dbReference type="GO" id="GO:0035091">
    <property type="term" value="F:phosphatidylinositol binding"/>
    <property type="evidence" value="ECO:0007669"/>
    <property type="project" value="InterPro"/>
</dbReference>
<dbReference type="Pfam" id="PF01363">
    <property type="entry name" value="FYVE"/>
    <property type="match status" value="1"/>
</dbReference>
<evidence type="ECO:0000313" key="8">
    <source>
        <dbReference type="EMBL" id="CAG9333431.1"/>
    </source>
</evidence>
<dbReference type="InterPro" id="IPR017455">
    <property type="entry name" value="Znf_FYVE-rel"/>
</dbReference>
<dbReference type="PANTHER" id="PTHR39490:SF8">
    <property type="entry name" value="ZINC FINGER FYVE DOMAIN-CONTAINING PROTEIN 21"/>
    <property type="match status" value="1"/>
</dbReference>
<feature type="domain" description="PX" evidence="7">
    <location>
        <begin position="1"/>
        <end position="129"/>
    </location>
</feature>
<evidence type="ECO:0000256" key="1">
    <source>
        <dbReference type="ARBA" id="ARBA00022723"/>
    </source>
</evidence>
<dbReference type="InterPro" id="IPR052113">
    <property type="entry name" value="FYVE-type_Zinc_Finger"/>
</dbReference>
<evidence type="ECO:0000259" key="6">
    <source>
        <dbReference type="PROSITE" id="PS50181"/>
    </source>
</evidence>
<comment type="caution">
    <text evidence="8">The sequence shown here is derived from an EMBL/GenBank/DDBJ whole genome shotgun (WGS) entry which is preliminary data.</text>
</comment>
<evidence type="ECO:0000259" key="5">
    <source>
        <dbReference type="PROSITE" id="PS50178"/>
    </source>
</evidence>
<dbReference type="SUPFAM" id="SSF64268">
    <property type="entry name" value="PX domain"/>
    <property type="match status" value="1"/>
</dbReference>
<reference evidence="8" key="1">
    <citation type="submission" date="2021-09" db="EMBL/GenBank/DDBJ databases">
        <authorList>
            <consortium name="AG Swart"/>
            <person name="Singh M."/>
            <person name="Singh A."/>
            <person name="Seah K."/>
            <person name="Emmerich C."/>
        </authorList>
    </citation>
    <scope>NUCLEOTIDE SEQUENCE</scope>
    <source>
        <strain evidence="8">ATCC30299</strain>
    </source>
</reference>
<dbReference type="Gene3D" id="3.80.10.10">
    <property type="entry name" value="Ribonuclease Inhibitor"/>
    <property type="match status" value="1"/>
</dbReference>
<dbReference type="PROSITE" id="PS50178">
    <property type="entry name" value="ZF_FYVE"/>
    <property type="match status" value="1"/>
</dbReference>
<dbReference type="InterPro" id="IPR036047">
    <property type="entry name" value="F-box-like_dom_sf"/>
</dbReference>
<dbReference type="SUPFAM" id="SSF52047">
    <property type="entry name" value="RNI-like"/>
    <property type="match status" value="1"/>
</dbReference>
<dbReference type="InterPro" id="IPR032675">
    <property type="entry name" value="LRR_dom_sf"/>
</dbReference>
<evidence type="ECO:0000313" key="9">
    <source>
        <dbReference type="Proteomes" id="UP001162131"/>
    </source>
</evidence>
<dbReference type="Gene3D" id="3.30.40.10">
    <property type="entry name" value="Zinc/RING finger domain, C3HC4 (zinc finger)"/>
    <property type="match status" value="1"/>
</dbReference>
<dbReference type="InterPro" id="IPR001810">
    <property type="entry name" value="F-box_dom"/>
</dbReference>
<name>A0AAU9K8G7_9CILI</name>
<evidence type="ECO:0000256" key="4">
    <source>
        <dbReference type="PROSITE-ProRule" id="PRU00091"/>
    </source>
</evidence>
<dbReference type="Proteomes" id="UP001162131">
    <property type="component" value="Unassembled WGS sequence"/>
</dbReference>
<evidence type="ECO:0000256" key="3">
    <source>
        <dbReference type="ARBA" id="ARBA00022833"/>
    </source>
</evidence>
<evidence type="ECO:0000256" key="2">
    <source>
        <dbReference type="ARBA" id="ARBA00022771"/>
    </source>
</evidence>
<sequence>MIINAEVSLSAVVQDSSPFVLYGIMLHTEFSSQILIKRYTDFLRFHEKLCCFSHVQLSSGGKLLDRIPKLPGQNFFTKSTSEKVIQERTKDLTSYVKFLIKIIQNIHNYENKPWAYMIRQFLNLPNIEAKENESASKVQKLYRKYIEGVNKRRLLKIEYQNKGYTSSIEQLPDSLIIYIFSFLGISSLFQAALVSKKWETISRAPILWTKIDLFINKISLSTTTLEKYCKSSMLQTIDFRFNLQISSDAASIIAQTCNPLSLKAALFDGCQRFDDYALAMLAERFCSALKIEISESDLKGGSRGLQILSLAECRNISDKSMAYIGKLKRLENLNMRGCNITDDGVTLLLDKIKALKSIDFSGTSVGIGSWKLLKESHIKNMVLNHSNEIQKDIPFLKNTSVQLIDENFEYELIAVYPLTQIPTSRPFKARSSFTIQRLIYMIQSSIDLKSNQSIQVLCGCTVLKPHYTLQQVQAELWDSSTLILQYRLKSKITHRPTNSWANLPEWTPDNYTQTCMGCGSTFGLFLRKHHCRNCGKVFCNDCSNYRTLIPLSGFTRSPVRVCQSCFIKIKH</sequence>
<dbReference type="InterPro" id="IPR000306">
    <property type="entry name" value="Znf_FYVE"/>
</dbReference>
<dbReference type="Pfam" id="PF00787">
    <property type="entry name" value="PX"/>
    <property type="match status" value="1"/>
</dbReference>
<dbReference type="InterPro" id="IPR036871">
    <property type="entry name" value="PX_dom_sf"/>
</dbReference>
<feature type="domain" description="F-box" evidence="6">
    <location>
        <begin position="165"/>
        <end position="211"/>
    </location>
</feature>
<dbReference type="SMART" id="SM00256">
    <property type="entry name" value="FBOX"/>
    <property type="match status" value="1"/>
</dbReference>
<feature type="domain" description="FYVE-type" evidence="5">
    <location>
        <begin position="509"/>
        <end position="570"/>
    </location>
</feature>
<protein>
    <recommendedName>
        <fullName evidence="10">F-box protein</fullName>
    </recommendedName>
</protein>
<keyword evidence="3" id="KW-0862">Zinc</keyword>
<dbReference type="Gene3D" id="3.30.1520.10">
    <property type="entry name" value="Phox-like domain"/>
    <property type="match status" value="1"/>
</dbReference>
<dbReference type="Gene3D" id="1.20.1280.50">
    <property type="match status" value="1"/>
</dbReference>
<dbReference type="SMART" id="SM00367">
    <property type="entry name" value="LRR_CC"/>
    <property type="match status" value="2"/>
</dbReference>
<dbReference type="PROSITE" id="PS50195">
    <property type="entry name" value="PX"/>
    <property type="match status" value="1"/>
</dbReference>
<dbReference type="InterPro" id="IPR001683">
    <property type="entry name" value="PX_dom"/>
</dbReference>
<dbReference type="EMBL" id="CAJZBQ010000056">
    <property type="protein sequence ID" value="CAG9333431.1"/>
    <property type="molecule type" value="Genomic_DNA"/>
</dbReference>
<keyword evidence="1" id="KW-0479">Metal-binding</keyword>
<keyword evidence="9" id="KW-1185">Reference proteome</keyword>
<evidence type="ECO:0008006" key="10">
    <source>
        <dbReference type="Google" id="ProtNLM"/>
    </source>
</evidence>
<dbReference type="SUPFAM" id="SSF81383">
    <property type="entry name" value="F-box domain"/>
    <property type="match status" value="1"/>
</dbReference>
<organism evidence="8 9">
    <name type="scientific">Blepharisma stoltei</name>
    <dbReference type="NCBI Taxonomy" id="1481888"/>
    <lineage>
        <taxon>Eukaryota</taxon>
        <taxon>Sar</taxon>
        <taxon>Alveolata</taxon>
        <taxon>Ciliophora</taxon>
        <taxon>Postciliodesmatophora</taxon>
        <taxon>Heterotrichea</taxon>
        <taxon>Heterotrichida</taxon>
        <taxon>Blepharismidae</taxon>
        <taxon>Blepharisma</taxon>
    </lineage>
</organism>
<dbReference type="SMART" id="SM00064">
    <property type="entry name" value="FYVE"/>
    <property type="match status" value="1"/>
</dbReference>
<proteinExistence type="predicted"/>
<keyword evidence="2 4" id="KW-0863">Zinc-finger</keyword>
<dbReference type="SUPFAM" id="SSF57903">
    <property type="entry name" value="FYVE/PHD zinc finger"/>
    <property type="match status" value="1"/>
</dbReference>
<gene>
    <name evidence="8" type="ORF">BSTOLATCC_MIC58243</name>
</gene>
<evidence type="ECO:0000259" key="7">
    <source>
        <dbReference type="PROSITE" id="PS50195"/>
    </source>
</evidence>
<accession>A0AAU9K8G7</accession>
<dbReference type="Pfam" id="PF12937">
    <property type="entry name" value="F-box-like"/>
    <property type="match status" value="1"/>
</dbReference>
<dbReference type="CDD" id="cd15730">
    <property type="entry name" value="FYVE_EEA1"/>
    <property type="match status" value="1"/>
</dbReference>